<keyword evidence="4 5" id="KW-0472">Membrane</keyword>
<dbReference type="GO" id="GO:0007189">
    <property type="term" value="P:adenylate cyclase-activating G protein-coupled receptor signaling pathway"/>
    <property type="evidence" value="ECO:0007669"/>
    <property type="project" value="TreeGrafter"/>
</dbReference>
<gene>
    <name evidence="7" type="ORF">VFPPC_13752</name>
</gene>
<evidence type="ECO:0000256" key="2">
    <source>
        <dbReference type="ARBA" id="ARBA00022692"/>
    </source>
</evidence>
<dbReference type="Gene3D" id="1.20.1070.10">
    <property type="entry name" value="Rhodopsin 7-helix transmembrane proteins"/>
    <property type="match status" value="1"/>
</dbReference>
<dbReference type="EMBL" id="LSBJ02000003">
    <property type="protein sequence ID" value="OAQ68886.1"/>
    <property type="molecule type" value="Genomic_DNA"/>
</dbReference>
<dbReference type="GO" id="GO:0007166">
    <property type="term" value="P:cell surface receptor signaling pathway"/>
    <property type="evidence" value="ECO:0007669"/>
    <property type="project" value="InterPro"/>
</dbReference>
<dbReference type="PANTHER" id="PTHR23112:SF0">
    <property type="entry name" value="TRANSMEMBRANE PROTEIN 116"/>
    <property type="match status" value="1"/>
</dbReference>
<dbReference type="OrthoDB" id="18453at2759"/>
<keyword evidence="2 5" id="KW-0812">Transmembrane</keyword>
<feature type="transmembrane region" description="Helical" evidence="5">
    <location>
        <begin position="30"/>
        <end position="49"/>
    </location>
</feature>
<sequence>MSLFPRAASNSSPDRLTLNQIDTIVTLERIGGSISLVSVFFIFIAYALVRRVRNVQNTFIVFASISNVGASIACIIALDGLVLGEGSSLCQTQAFLFEMFMQSDPWWSLAMAINVFLVFYFRTSPDSFRRWWWVYCLICYGGPFIIALSLLLIRGSPNGLVYGDAVIWCWVGGKWSGVRIYTYYLLILICIAGTIICYVLVGYHVFRSRNRLRSFSVSKSREAGHSEHVSNVPQSNPDGFYASVTTEVLVTHTSASTLVHPKSAHIARHREQGPFAGSSHRNPTGTAAFVSSVSANPRRQTLVSNPLNGMVTATKSVASKFTVDDPIKRAYLRTSLLFGLSVLVTWIPSSMNRIHSWIQGTSPYTYQVASAAVLPLQGFWNCVIFFVTSWRIVKDDIMYRTGRVPHRSRDESGLGTLERTVNREEPRISTDYEADSLTTRSDVELRTVEHGPGKGMGP</sequence>
<evidence type="ECO:0000256" key="1">
    <source>
        <dbReference type="ARBA" id="ARBA00004141"/>
    </source>
</evidence>
<dbReference type="STRING" id="1380566.A0A179FTB7"/>
<name>A0A179FTB7_METCM</name>
<dbReference type="AlphaFoldDB" id="A0A179FTB7"/>
<dbReference type="InterPro" id="IPR017981">
    <property type="entry name" value="GPCR_2-like_7TM"/>
</dbReference>
<evidence type="ECO:0000256" key="3">
    <source>
        <dbReference type="ARBA" id="ARBA00022989"/>
    </source>
</evidence>
<evidence type="ECO:0000259" key="6">
    <source>
        <dbReference type="PROSITE" id="PS50261"/>
    </source>
</evidence>
<organism evidence="7 8">
    <name type="scientific">Pochonia chlamydosporia 170</name>
    <dbReference type="NCBI Taxonomy" id="1380566"/>
    <lineage>
        <taxon>Eukaryota</taxon>
        <taxon>Fungi</taxon>
        <taxon>Dikarya</taxon>
        <taxon>Ascomycota</taxon>
        <taxon>Pezizomycotina</taxon>
        <taxon>Sordariomycetes</taxon>
        <taxon>Hypocreomycetidae</taxon>
        <taxon>Hypocreales</taxon>
        <taxon>Clavicipitaceae</taxon>
        <taxon>Pochonia</taxon>
    </lineage>
</organism>
<feature type="transmembrane region" description="Helical" evidence="5">
    <location>
        <begin position="368"/>
        <end position="393"/>
    </location>
</feature>
<dbReference type="SUPFAM" id="SSF81321">
    <property type="entry name" value="Family A G protein-coupled receptor-like"/>
    <property type="match status" value="1"/>
</dbReference>
<feature type="transmembrane region" description="Helical" evidence="5">
    <location>
        <begin position="330"/>
        <end position="348"/>
    </location>
</feature>
<keyword evidence="8" id="KW-1185">Reference proteome</keyword>
<evidence type="ECO:0000313" key="8">
    <source>
        <dbReference type="Proteomes" id="UP000078397"/>
    </source>
</evidence>
<reference evidence="7 8" key="1">
    <citation type="journal article" date="2016" name="PLoS Pathog.">
        <title>Biosynthesis of antibiotic leucinostatins in bio-control fungus Purpureocillium lilacinum and their inhibition on phytophthora revealed by genome mining.</title>
        <authorList>
            <person name="Wang G."/>
            <person name="Liu Z."/>
            <person name="Lin R."/>
            <person name="Li E."/>
            <person name="Mao Z."/>
            <person name="Ling J."/>
            <person name="Yang Y."/>
            <person name="Yin W.B."/>
            <person name="Xie B."/>
        </authorList>
    </citation>
    <scope>NUCLEOTIDE SEQUENCE [LARGE SCALE GENOMIC DNA]</scope>
    <source>
        <strain evidence="7">170</strain>
    </source>
</reference>
<accession>A0A179FTB7</accession>
<feature type="transmembrane region" description="Helical" evidence="5">
    <location>
        <begin position="183"/>
        <end position="206"/>
    </location>
</feature>
<keyword evidence="7" id="KW-0675">Receptor</keyword>
<proteinExistence type="predicted"/>
<keyword evidence="3 5" id="KW-1133">Transmembrane helix</keyword>
<dbReference type="RefSeq" id="XP_018145736.1">
    <property type="nucleotide sequence ID" value="XM_018291524.1"/>
</dbReference>
<dbReference type="KEGG" id="pchm:VFPPC_13752"/>
<evidence type="ECO:0000256" key="5">
    <source>
        <dbReference type="SAM" id="Phobius"/>
    </source>
</evidence>
<evidence type="ECO:0000256" key="4">
    <source>
        <dbReference type="ARBA" id="ARBA00023136"/>
    </source>
</evidence>
<dbReference type="GO" id="GO:0004930">
    <property type="term" value="F:G protein-coupled receptor activity"/>
    <property type="evidence" value="ECO:0007669"/>
    <property type="project" value="TreeGrafter"/>
</dbReference>
<feature type="transmembrane region" description="Helical" evidence="5">
    <location>
        <begin position="58"/>
        <end position="78"/>
    </location>
</feature>
<comment type="subcellular location">
    <subcellularLocation>
        <location evidence="1">Membrane</location>
        <topology evidence="1">Multi-pass membrane protein</topology>
    </subcellularLocation>
</comment>
<dbReference type="GO" id="GO:0005886">
    <property type="term" value="C:plasma membrane"/>
    <property type="evidence" value="ECO:0007669"/>
    <property type="project" value="TreeGrafter"/>
</dbReference>
<protein>
    <submittedName>
        <fullName evidence="7">G-protein coupled receptor</fullName>
    </submittedName>
</protein>
<feature type="transmembrane region" description="Helical" evidence="5">
    <location>
        <begin position="133"/>
        <end position="153"/>
    </location>
</feature>
<dbReference type="Proteomes" id="UP000078397">
    <property type="component" value="Unassembled WGS sequence"/>
</dbReference>
<dbReference type="PANTHER" id="PTHR23112">
    <property type="entry name" value="G PROTEIN-COUPLED RECEPTOR 157-RELATED"/>
    <property type="match status" value="1"/>
</dbReference>
<dbReference type="PROSITE" id="PS50261">
    <property type="entry name" value="G_PROTEIN_RECEP_F2_4"/>
    <property type="match status" value="1"/>
</dbReference>
<dbReference type="GeneID" id="28855518"/>
<feature type="transmembrane region" description="Helical" evidence="5">
    <location>
        <begin position="105"/>
        <end position="121"/>
    </location>
</feature>
<comment type="caution">
    <text evidence="7">The sequence shown here is derived from an EMBL/GenBank/DDBJ whole genome shotgun (WGS) entry which is preliminary data.</text>
</comment>
<evidence type="ECO:0000313" key="7">
    <source>
        <dbReference type="EMBL" id="OAQ68886.1"/>
    </source>
</evidence>
<feature type="domain" description="G-protein coupled receptors family 2 profile 2" evidence="6">
    <location>
        <begin position="24"/>
        <end position="206"/>
    </location>
</feature>